<comment type="similarity">
    <text evidence="1">In the C-terminal section; belongs to the transposase 35 family.</text>
</comment>
<evidence type="ECO:0000256" key="2">
    <source>
        <dbReference type="ARBA" id="ARBA00011044"/>
    </source>
</evidence>
<evidence type="ECO:0000256" key="4">
    <source>
        <dbReference type="ARBA" id="ARBA00023125"/>
    </source>
</evidence>
<name>A0AAT9V7I1_9CAUD</name>
<keyword evidence="4" id="KW-0238">DNA-binding</keyword>
<evidence type="ECO:0000256" key="1">
    <source>
        <dbReference type="ARBA" id="ARBA00008761"/>
    </source>
</evidence>
<comment type="similarity">
    <text evidence="2">In the N-terminal section; belongs to the transposase 2 family.</text>
</comment>
<gene>
    <name evidence="8" type="ORF">QB910_000045</name>
</gene>
<evidence type="ECO:0008006" key="9">
    <source>
        <dbReference type="Google" id="ProtNLM"/>
    </source>
</evidence>
<dbReference type="GO" id="GO:0003677">
    <property type="term" value="F:DNA binding"/>
    <property type="evidence" value="ECO:0007669"/>
    <property type="project" value="UniProtKB-KW"/>
</dbReference>
<reference evidence="8" key="1">
    <citation type="submission" date="2023-04" db="EMBL/GenBank/DDBJ databases">
        <title>Characterization and genome study of newly isolated Alicyclobacillus-specific phaga.</title>
        <authorList>
            <person name="Shymialevich D."/>
            <person name="Wojcicki M."/>
            <person name="Srednicka P."/>
            <person name="Swider O."/>
        </authorList>
    </citation>
    <scope>NUCLEOTIDE SEQUENCE</scope>
</reference>
<dbReference type="Pfam" id="PF07282">
    <property type="entry name" value="Cas12f1-like_TNB"/>
    <property type="match status" value="1"/>
</dbReference>
<dbReference type="InterPro" id="IPR010095">
    <property type="entry name" value="Cas12f1-like_TNB"/>
</dbReference>
<keyword evidence="5" id="KW-0233">DNA recombination</keyword>
<evidence type="ECO:0000259" key="7">
    <source>
        <dbReference type="Pfam" id="PF07282"/>
    </source>
</evidence>
<feature type="domain" description="Probable transposase IS891/IS1136/IS1341" evidence="6">
    <location>
        <begin position="79"/>
        <end position="192"/>
    </location>
</feature>
<accession>A0AAT9V7I1</accession>
<evidence type="ECO:0000256" key="5">
    <source>
        <dbReference type="ARBA" id="ARBA00023172"/>
    </source>
</evidence>
<protein>
    <recommendedName>
        <fullName evidence="9">Transposase</fullName>
    </recommendedName>
</protein>
<evidence type="ECO:0000256" key="3">
    <source>
        <dbReference type="ARBA" id="ARBA00022578"/>
    </source>
</evidence>
<dbReference type="InterPro" id="IPR001959">
    <property type="entry name" value="Transposase"/>
</dbReference>
<dbReference type="EMBL" id="OQ846916">
    <property type="protein sequence ID" value="WJJ55289.1"/>
    <property type="molecule type" value="Genomic_DNA"/>
</dbReference>
<dbReference type="NCBIfam" id="TIGR01766">
    <property type="entry name" value="IS200/IS605 family accessory protein TnpB-like domain"/>
    <property type="match status" value="1"/>
</dbReference>
<dbReference type="GO" id="GO:0006310">
    <property type="term" value="P:DNA recombination"/>
    <property type="evidence" value="ECO:0007669"/>
    <property type="project" value="UniProtKB-KW"/>
</dbReference>
<evidence type="ECO:0000313" key="8">
    <source>
        <dbReference type="EMBL" id="WJJ55289.1"/>
    </source>
</evidence>
<dbReference type="NCBIfam" id="NF040570">
    <property type="entry name" value="guided_TnpB"/>
    <property type="match status" value="1"/>
</dbReference>
<dbReference type="InterPro" id="IPR051399">
    <property type="entry name" value="RNA-guided_DNA_endo/Transpos"/>
</dbReference>
<evidence type="ECO:0000259" key="6">
    <source>
        <dbReference type="Pfam" id="PF01385"/>
    </source>
</evidence>
<keyword evidence="3" id="KW-0815">Transposition</keyword>
<dbReference type="PANTHER" id="PTHR30405:SF25">
    <property type="entry name" value="RNA-GUIDED DNA ENDONUCLEASE INSQ-RELATED"/>
    <property type="match status" value="1"/>
</dbReference>
<dbReference type="PANTHER" id="PTHR30405">
    <property type="entry name" value="TRANSPOSASE"/>
    <property type="match status" value="1"/>
</dbReference>
<feature type="domain" description="Cas12f1-like TNB" evidence="7">
    <location>
        <begin position="204"/>
        <end position="271"/>
    </location>
</feature>
<organism evidence="8">
    <name type="scientific">Alicyclobacillus phage KKP_3916</name>
    <dbReference type="NCBI Taxonomy" id="3040651"/>
    <lineage>
        <taxon>Viruses</taxon>
        <taxon>Duplodnaviria</taxon>
        <taxon>Heunggongvirae</taxon>
        <taxon>Uroviricota</taxon>
        <taxon>Caudoviricetes</taxon>
    </lineage>
</organism>
<proteinExistence type="inferred from homology"/>
<sequence>MDRAFINFFEGRGEYPKFHKKRGKQSATYAASAFKWNGERLTLAKMSEPLNIRWSRHFVGTPSTVTVSKDSTDRYFVSILVEEEIEQKEPVNTQVGIDLGLTDAVIVSTGQKFGNPRFFRKDEKRLAKAQRQLARKQKGSNNRAKARLKAARIHAKIADRRLDFLHKLSTRLINENQVIAVERLQVKNMIRNHHLAKSIADVGWGELIRQLEYKADWYGRTLVKIDKFYPSSKRCFDCGHIMPNMPLHIRNWTCPECGEHHDRDVNAAQNILAAGQAVLACGEAVRPARKLKSQREGKPQRSRKSN</sequence>
<dbReference type="Pfam" id="PF01385">
    <property type="entry name" value="OrfB_IS605"/>
    <property type="match status" value="1"/>
</dbReference>
<dbReference type="GO" id="GO:0032196">
    <property type="term" value="P:transposition"/>
    <property type="evidence" value="ECO:0007669"/>
    <property type="project" value="UniProtKB-KW"/>
</dbReference>